<organism evidence="1 2">
    <name type="scientific">Paenibacillus alvei</name>
    <name type="common">Bacillus alvei</name>
    <dbReference type="NCBI Taxonomy" id="44250"/>
    <lineage>
        <taxon>Bacteria</taxon>
        <taxon>Bacillati</taxon>
        <taxon>Bacillota</taxon>
        <taxon>Bacilli</taxon>
        <taxon>Bacillales</taxon>
        <taxon>Paenibacillaceae</taxon>
        <taxon>Paenibacillus</taxon>
    </lineage>
</organism>
<evidence type="ECO:0000313" key="1">
    <source>
        <dbReference type="EMBL" id="MCY9529269.1"/>
    </source>
</evidence>
<accession>A0ABT4E6A5</accession>
<gene>
    <name evidence="1" type="ORF">M5X04_07965</name>
</gene>
<dbReference type="Proteomes" id="UP001527090">
    <property type="component" value="Unassembled WGS sequence"/>
</dbReference>
<dbReference type="EMBL" id="JAMDLY010000009">
    <property type="protein sequence ID" value="MCY9529269.1"/>
    <property type="molecule type" value="Genomic_DNA"/>
</dbReference>
<keyword evidence="2" id="KW-1185">Reference proteome</keyword>
<evidence type="ECO:0000313" key="2">
    <source>
        <dbReference type="Proteomes" id="UP001527090"/>
    </source>
</evidence>
<dbReference type="RefSeq" id="WP_021255010.1">
    <property type="nucleotide sequence ID" value="NZ_JAMDLY010000009.1"/>
</dbReference>
<reference evidence="1 2" key="1">
    <citation type="submission" date="2022-05" db="EMBL/GenBank/DDBJ databases">
        <title>Genome Sequencing of Bee-Associated Microbes.</title>
        <authorList>
            <person name="Dunlap C."/>
        </authorList>
    </citation>
    <scope>NUCLEOTIDE SEQUENCE [LARGE SCALE GENOMIC DNA]</scope>
    <source>
        <strain evidence="1 2">NRRL NRS-750</strain>
    </source>
</reference>
<comment type="caution">
    <text evidence="1">The sequence shown here is derived from an EMBL/GenBank/DDBJ whole genome shotgun (WGS) entry which is preliminary data.</text>
</comment>
<sequence>MQKGLEEKLDAEREKENKKIFIVMDEIKKLSNAWCNLITLFLYGSREGRCNKQYQFSFANWHYGVGRSHFISDFILKTYSLNVKLSITCSMLA</sequence>
<protein>
    <submittedName>
        <fullName evidence="1">Uncharacterized protein</fullName>
    </submittedName>
</protein>
<name>A0ABT4E6A5_PAEAL</name>
<proteinExistence type="predicted"/>